<dbReference type="PANTHER" id="PTHR44329">
    <property type="entry name" value="SERINE/THREONINE-PROTEIN KINASE TNNI3K-RELATED"/>
    <property type="match status" value="1"/>
</dbReference>
<accession>A0A485K5A4</accession>
<feature type="compositionally biased region" description="Polar residues" evidence="1">
    <location>
        <begin position="1"/>
        <end position="16"/>
    </location>
</feature>
<evidence type="ECO:0000259" key="2">
    <source>
        <dbReference type="PROSITE" id="PS50011"/>
    </source>
</evidence>
<reference evidence="3" key="2">
    <citation type="submission" date="2019-06" db="EMBL/GenBank/DDBJ databases">
        <title>Genomics analysis of Aphanomyces spp. identifies a new class of oomycete effector associated with host adaptation.</title>
        <authorList>
            <person name="Gaulin E."/>
        </authorList>
    </citation>
    <scope>NUCLEOTIDE SEQUENCE</scope>
    <source>
        <strain evidence="3">CBS 578.67</strain>
    </source>
</reference>
<dbReference type="SUPFAM" id="SSF56112">
    <property type="entry name" value="Protein kinase-like (PK-like)"/>
    <property type="match status" value="1"/>
</dbReference>
<name>A0A485K5A4_9STRA</name>
<dbReference type="Proteomes" id="UP000332933">
    <property type="component" value="Unassembled WGS sequence"/>
</dbReference>
<organism evidence="4 5">
    <name type="scientific">Aphanomyces stellatus</name>
    <dbReference type="NCBI Taxonomy" id="120398"/>
    <lineage>
        <taxon>Eukaryota</taxon>
        <taxon>Sar</taxon>
        <taxon>Stramenopiles</taxon>
        <taxon>Oomycota</taxon>
        <taxon>Saprolegniomycetes</taxon>
        <taxon>Saprolegniales</taxon>
        <taxon>Verrucalvaceae</taxon>
        <taxon>Aphanomyces</taxon>
    </lineage>
</organism>
<evidence type="ECO:0000313" key="5">
    <source>
        <dbReference type="Proteomes" id="UP000332933"/>
    </source>
</evidence>
<dbReference type="InterPro" id="IPR001245">
    <property type="entry name" value="Ser-Thr/Tyr_kinase_cat_dom"/>
</dbReference>
<dbReference type="InterPro" id="IPR000719">
    <property type="entry name" value="Prot_kinase_dom"/>
</dbReference>
<proteinExistence type="predicted"/>
<dbReference type="InterPro" id="IPR051681">
    <property type="entry name" value="Ser/Thr_Kinases-Pseudokinases"/>
</dbReference>
<dbReference type="PANTHER" id="PTHR44329:SF214">
    <property type="entry name" value="PROTEIN KINASE DOMAIN-CONTAINING PROTEIN"/>
    <property type="match status" value="1"/>
</dbReference>
<evidence type="ECO:0000313" key="4">
    <source>
        <dbReference type="EMBL" id="VFT78736.1"/>
    </source>
</evidence>
<dbReference type="GO" id="GO:0004674">
    <property type="term" value="F:protein serine/threonine kinase activity"/>
    <property type="evidence" value="ECO:0007669"/>
    <property type="project" value="TreeGrafter"/>
</dbReference>
<keyword evidence="5" id="KW-1185">Reference proteome</keyword>
<evidence type="ECO:0000256" key="1">
    <source>
        <dbReference type="SAM" id="MobiDB-lite"/>
    </source>
</evidence>
<protein>
    <submittedName>
        <fullName evidence="4">Aste57867_1520 protein</fullName>
    </submittedName>
</protein>
<evidence type="ECO:0000313" key="3">
    <source>
        <dbReference type="EMBL" id="KAF0718735.1"/>
    </source>
</evidence>
<dbReference type="EMBL" id="VJMH01000127">
    <property type="protein sequence ID" value="KAF0718735.1"/>
    <property type="molecule type" value="Genomic_DNA"/>
</dbReference>
<sequence>MGQCCSKHTGNDTAIPTSAAAHVEESPKEPQPSSSNVLVVDSSENSSETSLPMMEKSSLSPKPPSPIQRRARREPSMNRPLRSSNVRRMFGQLKKFQRDIADASFDTSPDKFVTFNSYEYDELRPYEAEHWIDPKHLSVDALIPSASMITERGTFLGAADGTKSPVFLKRLNKNASSYTLSRSRRLLVAEVKLTSRLHHPHIVQFLGFTITQVTGLICISEFIDGPSLQRLLATPLQDLSWANAKMHYAVDLAAAVVYMHALSPQVLHGNLRSDHLYITQENLLKVAGFGFSMTDAATHKSLNEWNAPEVLQGLPMTQKVDVYAIGILLLEIDTRKLPFHEERKSMRFHDLLLRITTGTLRPALSPECPPQVREIIEACIQYPPTARPSADWVFDRLKLAQSELNAATPTPASSS</sequence>
<dbReference type="GO" id="GO:0005524">
    <property type="term" value="F:ATP binding"/>
    <property type="evidence" value="ECO:0007669"/>
    <property type="project" value="InterPro"/>
</dbReference>
<dbReference type="AlphaFoldDB" id="A0A485K5A4"/>
<dbReference type="OrthoDB" id="4062651at2759"/>
<dbReference type="Pfam" id="PF07714">
    <property type="entry name" value="PK_Tyr_Ser-Thr"/>
    <property type="match status" value="1"/>
</dbReference>
<reference evidence="4 5" key="1">
    <citation type="submission" date="2019-03" db="EMBL/GenBank/DDBJ databases">
        <authorList>
            <person name="Gaulin E."/>
            <person name="Dumas B."/>
        </authorList>
    </citation>
    <scope>NUCLEOTIDE SEQUENCE [LARGE SCALE GENOMIC DNA]</scope>
    <source>
        <strain evidence="4">CBS 568.67</strain>
    </source>
</reference>
<gene>
    <name evidence="4" type="primary">Aste57867_1520</name>
    <name evidence="3" type="ORF">As57867_001519</name>
    <name evidence="4" type="ORF">ASTE57867_1520</name>
</gene>
<dbReference type="EMBL" id="CAADRA010000127">
    <property type="protein sequence ID" value="VFT78736.1"/>
    <property type="molecule type" value="Genomic_DNA"/>
</dbReference>
<dbReference type="InterPro" id="IPR011009">
    <property type="entry name" value="Kinase-like_dom_sf"/>
</dbReference>
<dbReference type="Gene3D" id="1.10.510.10">
    <property type="entry name" value="Transferase(Phosphotransferase) domain 1"/>
    <property type="match status" value="1"/>
</dbReference>
<feature type="domain" description="Protein kinase" evidence="2">
    <location>
        <begin position="144"/>
        <end position="399"/>
    </location>
</feature>
<feature type="region of interest" description="Disordered" evidence="1">
    <location>
        <begin position="1"/>
        <end position="84"/>
    </location>
</feature>
<dbReference type="PROSITE" id="PS50011">
    <property type="entry name" value="PROTEIN_KINASE_DOM"/>
    <property type="match status" value="1"/>
</dbReference>